<keyword evidence="1" id="KW-1185">Reference proteome</keyword>
<sequence>MSSDWIVDEEHVAKLELKLKELKNKKVTGGEVIKQLEEVNCFQLSCDNVELKFEDNFVDDKVLDNSWIKKKIAPQNCAVLSSELLKLPENDSLDKRDNGESNNGI</sequence>
<reference evidence="2" key="2">
    <citation type="submission" date="2015-08" db="UniProtKB">
        <authorList>
            <consortium name="WormBaseParasite"/>
        </authorList>
    </citation>
    <scope>IDENTIFICATION</scope>
</reference>
<organism evidence="1 2">
    <name type="scientific">Strongyloides venezuelensis</name>
    <name type="common">Threadworm</name>
    <dbReference type="NCBI Taxonomy" id="75913"/>
    <lineage>
        <taxon>Eukaryota</taxon>
        <taxon>Metazoa</taxon>
        <taxon>Ecdysozoa</taxon>
        <taxon>Nematoda</taxon>
        <taxon>Chromadorea</taxon>
        <taxon>Rhabditida</taxon>
        <taxon>Tylenchina</taxon>
        <taxon>Panagrolaimomorpha</taxon>
        <taxon>Strongyloidoidea</taxon>
        <taxon>Strongyloididae</taxon>
        <taxon>Strongyloides</taxon>
    </lineage>
</organism>
<dbReference type="Proteomes" id="UP000035680">
    <property type="component" value="Unassembled WGS sequence"/>
</dbReference>
<evidence type="ECO:0000313" key="1">
    <source>
        <dbReference type="Proteomes" id="UP000035680"/>
    </source>
</evidence>
<accession>A0A0K0FIL0</accession>
<name>A0A0K0FIL0_STRVS</name>
<proteinExistence type="predicted"/>
<dbReference type="WBParaSite" id="SVE_0873000.1">
    <property type="protein sequence ID" value="SVE_0873000.1"/>
    <property type="gene ID" value="SVE_0873000"/>
</dbReference>
<evidence type="ECO:0000313" key="2">
    <source>
        <dbReference type="WBParaSite" id="SVE_0873000.1"/>
    </source>
</evidence>
<protein>
    <submittedName>
        <fullName evidence="2">Uncharacterized protein</fullName>
    </submittedName>
</protein>
<dbReference type="STRING" id="75913.A0A0K0FIL0"/>
<reference evidence="1" key="1">
    <citation type="submission" date="2014-07" db="EMBL/GenBank/DDBJ databases">
        <authorList>
            <person name="Martin A.A"/>
            <person name="De Silva N."/>
        </authorList>
    </citation>
    <scope>NUCLEOTIDE SEQUENCE</scope>
</reference>
<dbReference type="AlphaFoldDB" id="A0A0K0FIL0"/>